<dbReference type="PANTHER" id="PTHR30024">
    <property type="entry name" value="ALIPHATIC SULFONATES-BINDING PROTEIN-RELATED"/>
    <property type="match status" value="1"/>
</dbReference>
<evidence type="ECO:0000259" key="4">
    <source>
        <dbReference type="Pfam" id="PF22384"/>
    </source>
</evidence>
<sequence>MSPLRVGYVREHFSSPLLQYAEVDGGKTFILIECPSGTGQLISRLANNEIDIAIALTDPLISGIANGSKAYKLVGSYVSTPLNWAIITGAQAKFNDVSDLDGTTIGISRFGSGSYTMAHVMALKQGWSIEQLKFQANNDIRGLINSVNDGSTSAFMWEWFTTKPFVDAGEARFIGSVPTPWPSWMIAAHPSADRAPVNAVKQFLDMLTTYVRAFDSKDNRATGNVDFIKKTFGYPEEDIKAWLKTVGYPENCRTVSGQVITETLGVLEMAGVVKRPEEGYNVDYFVNSAIVDLT</sequence>
<comment type="similarity">
    <text evidence="2">Belongs to the bacterial solute-binding protein SsuA/TauA family.</text>
</comment>
<dbReference type="PANTHER" id="PTHR30024:SF47">
    <property type="entry name" value="TAURINE-BINDING PERIPLASMIC PROTEIN"/>
    <property type="match status" value="1"/>
</dbReference>
<name>A0A2A9NXM1_9AGAR</name>
<gene>
    <name evidence="5" type="ORF">AMATHDRAFT_73709</name>
</gene>
<dbReference type="Gene3D" id="3.40.190.10">
    <property type="entry name" value="Periplasmic binding protein-like II"/>
    <property type="match status" value="2"/>
</dbReference>
<dbReference type="InterPro" id="IPR054364">
    <property type="entry name" value="Ca3427-like_PBP2"/>
</dbReference>
<dbReference type="GO" id="GO:0042597">
    <property type="term" value="C:periplasmic space"/>
    <property type="evidence" value="ECO:0007669"/>
    <property type="project" value="UniProtKB-SubCell"/>
</dbReference>
<dbReference type="Proteomes" id="UP000242287">
    <property type="component" value="Unassembled WGS sequence"/>
</dbReference>
<dbReference type="AlphaFoldDB" id="A0A2A9NXM1"/>
<reference evidence="5 6" key="1">
    <citation type="submission" date="2014-02" db="EMBL/GenBank/DDBJ databases">
        <title>Transposable element dynamics among asymbiotic and ectomycorrhizal Amanita fungi.</title>
        <authorList>
            <consortium name="DOE Joint Genome Institute"/>
            <person name="Hess J."/>
            <person name="Skrede I."/>
            <person name="Wolfe B."/>
            <person name="LaButti K."/>
            <person name="Ohm R.A."/>
            <person name="Grigoriev I.V."/>
            <person name="Pringle A."/>
        </authorList>
    </citation>
    <scope>NUCLEOTIDE SEQUENCE [LARGE SCALE GENOMIC DNA]</scope>
    <source>
        <strain evidence="5 6">SKay4041</strain>
    </source>
</reference>
<dbReference type="SUPFAM" id="SSF53850">
    <property type="entry name" value="Periplasmic binding protein-like II"/>
    <property type="match status" value="1"/>
</dbReference>
<organism evidence="5 6">
    <name type="scientific">Amanita thiersii Skay4041</name>
    <dbReference type="NCBI Taxonomy" id="703135"/>
    <lineage>
        <taxon>Eukaryota</taxon>
        <taxon>Fungi</taxon>
        <taxon>Dikarya</taxon>
        <taxon>Basidiomycota</taxon>
        <taxon>Agaricomycotina</taxon>
        <taxon>Agaricomycetes</taxon>
        <taxon>Agaricomycetidae</taxon>
        <taxon>Agaricales</taxon>
        <taxon>Pluteineae</taxon>
        <taxon>Amanitaceae</taxon>
        <taxon>Amanita</taxon>
    </lineage>
</organism>
<dbReference type="EMBL" id="KZ301975">
    <property type="protein sequence ID" value="PFH53167.1"/>
    <property type="molecule type" value="Genomic_DNA"/>
</dbReference>
<feature type="domain" description="Ca3427-like PBP 2" evidence="4">
    <location>
        <begin position="84"/>
        <end position="176"/>
    </location>
</feature>
<dbReference type="Pfam" id="PF22384">
    <property type="entry name" value="PBP2_Ca3427_like"/>
    <property type="match status" value="1"/>
</dbReference>
<dbReference type="CDD" id="cd13637">
    <property type="entry name" value="PBP2_Ca3427_like"/>
    <property type="match status" value="1"/>
</dbReference>
<protein>
    <recommendedName>
        <fullName evidence="4">Ca3427-like PBP 2 domain-containing protein</fullName>
    </recommendedName>
</protein>
<evidence type="ECO:0000256" key="3">
    <source>
        <dbReference type="ARBA" id="ARBA00022729"/>
    </source>
</evidence>
<keyword evidence="3" id="KW-0732">Signal</keyword>
<evidence type="ECO:0000256" key="1">
    <source>
        <dbReference type="ARBA" id="ARBA00004418"/>
    </source>
</evidence>
<evidence type="ECO:0000313" key="5">
    <source>
        <dbReference type="EMBL" id="PFH53167.1"/>
    </source>
</evidence>
<comment type="subcellular location">
    <subcellularLocation>
        <location evidence="1">Periplasm</location>
    </subcellularLocation>
</comment>
<accession>A0A2A9NXM1</accession>
<evidence type="ECO:0000313" key="6">
    <source>
        <dbReference type="Proteomes" id="UP000242287"/>
    </source>
</evidence>
<keyword evidence="6" id="KW-1185">Reference proteome</keyword>
<dbReference type="OrthoDB" id="1363at2759"/>
<evidence type="ECO:0000256" key="2">
    <source>
        <dbReference type="ARBA" id="ARBA00010742"/>
    </source>
</evidence>
<proteinExistence type="inferred from homology"/>